<dbReference type="Proteomes" id="UP000460318">
    <property type="component" value="Unassembled WGS sequence"/>
</dbReference>
<keyword evidence="6" id="KW-1185">Reference proteome</keyword>
<reference evidence="5 6" key="1">
    <citation type="submission" date="2019-12" db="EMBL/GenBank/DDBJ databases">
        <title>Paenibacillus sp. nov., an endophytic bacterium isolated from the stem of Dendrobium.</title>
        <authorList>
            <person name="Zhao R."/>
        </authorList>
    </citation>
    <scope>NUCLEOTIDE SEQUENCE [LARGE SCALE GENOMIC DNA]</scope>
    <source>
        <strain evidence="5 6">HJL G12</strain>
    </source>
</reference>
<dbReference type="Pfam" id="PF00294">
    <property type="entry name" value="PfkB"/>
    <property type="match status" value="1"/>
</dbReference>
<dbReference type="EMBL" id="WUBI01000002">
    <property type="protein sequence ID" value="MWV45440.1"/>
    <property type="molecule type" value="Genomic_DNA"/>
</dbReference>
<dbReference type="SUPFAM" id="SSF53613">
    <property type="entry name" value="Ribokinase-like"/>
    <property type="match status" value="1"/>
</dbReference>
<dbReference type="PROSITE" id="PS00584">
    <property type="entry name" value="PFKB_KINASES_2"/>
    <property type="match status" value="1"/>
</dbReference>
<evidence type="ECO:0000313" key="6">
    <source>
        <dbReference type="Proteomes" id="UP000460318"/>
    </source>
</evidence>
<dbReference type="InterPro" id="IPR002173">
    <property type="entry name" value="Carboh/pur_kinase_PfkB_CS"/>
</dbReference>
<dbReference type="InterPro" id="IPR011611">
    <property type="entry name" value="PfkB_dom"/>
</dbReference>
<name>A0A7X3LIN9_9BACL</name>
<dbReference type="InterPro" id="IPR029056">
    <property type="entry name" value="Ribokinase-like"/>
</dbReference>
<keyword evidence="3 5" id="KW-0418">Kinase</keyword>
<evidence type="ECO:0000256" key="2">
    <source>
        <dbReference type="ARBA" id="ARBA00022679"/>
    </source>
</evidence>
<dbReference type="InterPro" id="IPR052700">
    <property type="entry name" value="Carb_kinase_PfkB-like"/>
</dbReference>
<evidence type="ECO:0000259" key="4">
    <source>
        <dbReference type="Pfam" id="PF00294"/>
    </source>
</evidence>
<comment type="similarity">
    <text evidence="1">Belongs to the carbohydrate kinase PfkB family.</text>
</comment>
<sequence length="322" mass="34697">MQQDTAILTPELVTFGESMGLFTAQDSRGLEYASTLHKSFGGAESNVAIGVARLGHRAGWFGALGSDPIGTMIYKAIRGEGVDVSRAVLNSEAPTGLMIRENTAGKSSVYYYRKTSAASRMQKEQLDASYIQSAKILHVTGITAAISASALECVESAMDLARSAGVKISFDPNLRLKLWTLEEARGVLLRLAEKADYFLPGLDELKLLYDVEEDEAVFAELSRLKAVSIIKGGPDLTYVLENGTLTEVPYFKAEQVLDTVGAGDGFCAGFIAGLLKGRSTVEAVRLGNLMGSMVIQAVGDWEALPTWEQVDAKLGHKVHIER</sequence>
<dbReference type="Gene3D" id="3.40.1190.20">
    <property type="match status" value="1"/>
</dbReference>
<dbReference type="GO" id="GO:0016301">
    <property type="term" value="F:kinase activity"/>
    <property type="evidence" value="ECO:0007669"/>
    <property type="project" value="UniProtKB-KW"/>
</dbReference>
<dbReference type="AlphaFoldDB" id="A0A7X3LIN9"/>
<evidence type="ECO:0000256" key="3">
    <source>
        <dbReference type="ARBA" id="ARBA00022777"/>
    </source>
</evidence>
<gene>
    <name evidence="5" type="ORF">GRF59_17595</name>
</gene>
<dbReference type="CDD" id="cd01166">
    <property type="entry name" value="KdgK"/>
    <property type="match status" value="1"/>
</dbReference>
<protein>
    <submittedName>
        <fullName evidence="5">Sugar kinase</fullName>
    </submittedName>
</protein>
<dbReference type="RefSeq" id="WP_160498994.1">
    <property type="nucleotide sequence ID" value="NZ_WUBI01000002.1"/>
</dbReference>
<accession>A0A7X3LIN9</accession>
<dbReference type="PANTHER" id="PTHR43320:SF2">
    <property type="entry name" value="2-DEHYDRO-3-DEOXYGLUCONOKINASE_2-DEHYDRO-3-DEOXYGALACTONOKINASE"/>
    <property type="match status" value="1"/>
</dbReference>
<comment type="caution">
    <text evidence="5">The sequence shown here is derived from an EMBL/GenBank/DDBJ whole genome shotgun (WGS) entry which is preliminary data.</text>
</comment>
<feature type="domain" description="Carbohydrate kinase PfkB" evidence="4">
    <location>
        <begin position="11"/>
        <end position="306"/>
    </location>
</feature>
<proteinExistence type="inferred from homology"/>
<evidence type="ECO:0000256" key="1">
    <source>
        <dbReference type="ARBA" id="ARBA00010688"/>
    </source>
</evidence>
<keyword evidence="2" id="KW-0808">Transferase</keyword>
<evidence type="ECO:0000313" key="5">
    <source>
        <dbReference type="EMBL" id="MWV45440.1"/>
    </source>
</evidence>
<organism evidence="5 6">
    <name type="scientific">Paenibacillus dendrobii</name>
    <dbReference type="NCBI Taxonomy" id="2691084"/>
    <lineage>
        <taxon>Bacteria</taxon>
        <taxon>Bacillati</taxon>
        <taxon>Bacillota</taxon>
        <taxon>Bacilli</taxon>
        <taxon>Bacillales</taxon>
        <taxon>Paenibacillaceae</taxon>
        <taxon>Paenibacillus</taxon>
    </lineage>
</organism>
<dbReference type="PANTHER" id="PTHR43320">
    <property type="entry name" value="SUGAR KINASE"/>
    <property type="match status" value="1"/>
</dbReference>